<evidence type="ECO:0000313" key="1">
    <source>
        <dbReference type="EMBL" id="GFO86506.1"/>
    </source>
</evidence>
<name>A0A916QBB1_9FIRM</name>
<accession>A0A916QBB1</accession>
<sequence>MDFIVCSADRMELRPFPDDATMDFDLGGENDVEITCTRGQLQMGYWVMSPGTEYCALIEEMEVNTNSEEETWRGNAIRKLLEQYIIQPPSGQDYRTVSGDANAILESVLGGAYGGLFTFPEASSEIDIPSYQFDRYTDTLTGFSKMLATKNARLNIEVIQGGANEAFEIMLSAVPIQDLSEEIEYSQDSRVNISIKESRRGINHMICLGKGELKDRQVVHLYAQLDGSISQKQYYKGLQERTAVYDNNNAEDLNELIEGGTEKLQEDMNYKKMSLEVQDMDLQIGDIVGGRDYNSGLSLKKPVVQKIVKIDSGTVKIEYKVEGEE</sequence>
<keyword evidence="2" id="KW-1185">Reference proteome</keyword>
<comment type="caution">
    <text evidence="1">The sequence shown here is derived from an EMBL/GenBank/DDBJ whole genome shotgun (WGS) entry which is preliminary data.</text>
</comment>
<dbReference type="Proteomes" id="UP000613208">
    <property type="component" value="Unassembled WGS sequence"/>
</dbReference>
<organism evidence="1 2">
    <name type="scientific">Anaerostipes butyraticus</name>
    <dbReference type="NCBI Taxonomy" id="645466"/>
    <lineage>
        <taxon>Bacteria</taxon>
        <taxon>Bacillati</taxon>
        <taxon>Bacillota</taxon>
        <taxon>Clostridia</taxon>
        <taxon>Lachnospirales</taxon>
        <taxon>Lachnospiraceae</taxon>
        <taxon>Anaerostipes</taxon>
    </lineage>
</organism>
<protein>
    <submittedName>
        <fullName evidence="1">Uncharacterized protein</fullName>
    </submittedName>
</protein>
<dbReference type="RefSeq" id="WP_201312155.1">
    <property type="nucleotide sequence ID" value="NZ_BLYI01000065.1"/>
</dbReference>
<gene>
    <name evidence="1" type="ORF">ANBU17_28530</name>
</gene>
<proteinExistence type="predicted"/>
<dbReference type="AlphaFoldDB" id="A0A916QBB1"/>
<dbReference type="EMBL" id="BLYI01000065">
    <property type="protein sequence ID" value="GFO86506.1"/>
    <property type="molecule type" value="Genomic_DNA"/>
</dbReference>
<reference evidence="1" key="1">
    <citation type="submission" date="2020-06" db="EMBL/GenBank/DDBJ databases">
        <title>Characterization of fructooligosaccharide metabolism and fructooligosaccharide-degrading enzymes in human commensal butyrate producers.</title>
        <authorList>
            <person name="Tanno H."/>
            <person name="Fujii T."/>
            <person name="Hirano K."/>
            <person name="Maeno S."/>
            <person name="Tonozuka T."/>
            <person name="Sakamoto M."/>
            <person name="Ohkuma M."/>
            <person name="Tochio T."/>
            <person name="Endo A."/>
        </authorList>
    </citation>
    <scope>NUCLEOTIDE SEQUENCE</scope>
    <source>
        <strain evidence="1">JCM 17466</strain>
    </source>
</reference>
<evidence type="ECO:0000313" key="2">
    <source>
        <dbReference type="Proteomes" id="UP000613208"/>
    </source>
</evidence>